<proteinExistence type="predicted"/>
<name>A0A5N5MG04_PANHP</name>
<evidence type="ECO:0000256" key="2">
    <source>
        <dbReference type="SAM" id="SignalP"/>
    </source>
</evidence>
<dbReference type="Proteomes" id="UP000327468">
    <property type="component" value="Chromosome 13"/>
</dbReference>
<organism evidence="3 4">
    <name type="scientific">Pangasianodon hypophthalmus</name>
    <name type="common">Striped catfish</name>
    <name type="synonym">Helicophagus hypophthalmus</name>
    <dbReference type="NCBI Taxonomy" id="310915"/>
    <lineage>
        <taxon>Eukaryota</taxon>
        <taxon>Metazoa</taxon>
        <taxon>Chordata</taxon>
        <taxon>Craniata</taxon>
        <taxon>Vertebrata</taxon>
        <taxon>Euteleostomi</taxon>
        <taxon>Actinopterygii</taxon>
        <taxon>Neopterygii</taxon>
        <taxon>Teleostei</taxon>
        <taxon>Ostariophysi</taxon>
        <taxon>Siluriformes</taxon>
        <taxon>Pangasiidae</taxon>
        <taxon>Pangasianodon</taxon>
    </lineage>
</organism>
<feature type="transmembrane region" description="Helical" evidence="1">
    <location>
        <begin position="35"/>
        <end position="62"/>
    </location>
</feature>
<keyword evidence="4" id="KW-1185">Reference proteome</keyword>
<keyword evidence="1" id="KW-1133">Transmembrane helix</keyword>
<evidence type="ECO:0000256" key="1">
    <source>
        <dbReference type="SAM" id="Phobius"/>
    </source>
</evidence>
<gene>
    <name evidence="3" type="ORF">PHYPO_G00046340</name>
</gene>
<accession>A0A5N5MG04</accession>
<comment type="caution">
    <text evidence="3">The sequence shown here is derived from an EMBL/GenBank/DDBJ whole genome shotgun (WGS) entry which is preliminary data.</text>
</comment>
<feature type="chain" id="PRO_5024450626" evidence="2">
    <location>
        <begin position="17"/>
        <end position="98"/>
    </location>
</feature>
<keyword evidence="1" id="KW-0812">Transmembrane</keyword>
<evidence type="ECO:0000313" key="3">
    <source>
        <dbReference type="EMBL" id="KAB5554105.1"/>
    </source>
</evidence>
<keyword evidence="1" id="KW-0472">Membrane</keyword>
<evidence type="ECO:0000313" key="4">
    <source>
        <dbReference type="Proteomes" id="UP000327468"/>
    </source>
</evidence>
<reference evidence="3 4" key="1">
    <citation type="submission" date="2019-06" db="EMBL/GenBank/DDBJ databases">
        <title>A chromosome-scale genome assembly of the striped catfish, Pangasianodon hypophthalmus.</title>
        <authorList>
            <person name="Wen M."/>
            <person name="Zahm M."/>
            <person name="Roques C."/>
            <person name="Cabau C."/>
            <person name="Klopp C."/>
            <person name="Donnadieu C."/>
            <person name="Jouanno E."/>
            <person name="Avarre J.-C."/>
            <person name="Campet M."/>
            <person name="Ha T.T.T."/>
            <person name="Dugue R."/>
            <person name="Lampietro C."/>
            <person name="Louis A."/>
            <person name="Herpin A."/>
            <person name="Echchiki A."/>
            <person name="Berthelot C."/>
            <person name="Parey E."/>
            <person name="Roest-Crollius H."/>
            <person name="Braasch I."/>
            <person name="Postlethwait J."/>
            <person name="Bobe J."/>
            <person name="Montfort J."/>
            <person name="Bouchez O."/>
            <person name="Begum T."/>
            <person name="Schartl M."/>
            <person name="Guiguen Y."/>
        </authorList>
    </citation>
    <scope>NUCLEOTIDE SEQUENCE [LARGE SCALE GENOMIC DNA]</scope>
    <source>
        <strain evidence="3 4">Indonesia</strain>
        <tissue evidence="3">Blood</tissue>
    </source>
</reference>
<dbReference type="EMBL" id="VFJC01000014">
    <property type="protein sequence ID" value="KAB5554105.1"/>
    <property type="molecule type" value="Genomic_DNA"/>
</dbReference>
<dbReference type="AlphaFoldDB" id="A0A5N5MG04"/>
<feature type="signal peptide" evidence="2">
    <location>
        <begin position="1"/>
        <end position="16"/>
    </location>
</feature>
<protein>
    <submittedName>
        <fullName evidence="3">Uncharacterized protein</fullName>
    </submittedName>
</protein>
<sequence length="98" mass="10785">MAVVTAMLECLTLALAIQPSVESILPLFKSCTWTLLWFISAWVPCHLIGTVLVSLPALSIFSHITCDMQLSTQLVQRVATSPFFQLISLLVIQISPVQ</sequence>
<keyword evidence="2" id="KW-0732">Signal</keyword>